<dbReference type="Proteomes" id="UP000682733">
    <property type="component" value="Unassembled WGS sequence"/>
</dbReference>
<protein>
    <recommendedName>
        <fullName evidence="1">PiggyBac transposable element-derived protein domain-containing protein</fullName>
    </recommendedName>
</protein>
<name>A0A814AZE9_9BILA</name>
<gene>
    <name evidence="2" type="ORF">GPM918_LOCUS9645</name>
    <name evidence="3" type="ORF">OVA965_LOCUS26953</name>
    <name evidence="4" type="ORF">SRO942_LOCUS9646</name>
    <name evidence="5" type="ORF">TMI583_LOCUS27695</name>
</gene>
<dbReference type="Proteomes" id="UP000663829">
    <property type="component" value="Unassembled WGS sequence"/>
</dbReference>
<evidence type="ECO:0000259" key="1">
    <source>
        <dbReference type="Pfam" id="PF13843"/>
    </source>
</evidence>
<proteinExistence type="predicted"/>
<sequence length="137" mass="15884">MYGLSGMVVLDLMDGVKKGAKLNAKRVLLDSNFVSIDPMVLLLRWDKKNQKKVSVMAPKIIDVYNRHMGGVDKVDMLCALHPIPFRSKKWYIRIAWRLFDLMVINSWLLANHLVQQNVNWECVKKNVKCDCVNLKQK</sequence>
<evidence type="ECO:0000313" key="3">
    <source>
        <dbReference type="EMBL" id="CAF1265926.1"/>
    </source>
</evidence>
<evidence type="ECO:0000313" key="6">
    <source>
        <dbReference type="Proteomes" id="UP000663829"/>
    </source>
</evidence>
<evidence type="ECO:0000313" key="2">
    <source>
        <dbReference type="EMBL" id="CAF0920889.1"/>
    </source>
</evidence>
<dbReference type="EMBL" id="CAJOBC010001813">
    <property type="protein sequence ID" value="CAF3700207.1"/>
    <property type="molecule type" value="Genomic_DNA"/>
</dbReference>
<dbReference type="PANTHER" id="PTHR47272:SF1">
    <property type="entry name" value="PIGGYBAC TRANSPOSABLE ELEMENT-DERIVED PROTEIN 3-LIKE"/>
    <property type="match status" value="1"/>
</dbReference>
<reference evidence="2" key="1">
    <citation type="submission" date="2021-02" db="EMBL/GenBank/DDBJ databases">
        <authorList>
            <person name="Nowell W R."/>
        </authorList>
    </citation>
    <scope>NUCLEOTIDE SEQUENCE</scope>
</reference>
<dbReference type="Pfam" id="PF13843">
    <property type="entry name" value="DDE_Tnp_1_7"/>
    <property type="match status" value="1"/>
</dbReference>
<organism evidence="2 6">
    <name type="scientific">Didymodactylos carnosus</name>
    <dbReference type="NCBI Taxonomy" id="1234261"/>
    <lineage>
        <taxon>Eukaryota</taxon>
        <taxon>Metazoa</taxon>
        <taxon>Spiralia</taxon>
        <taxon>Gnathifera</taxon>
        <taxon>Rotifera</taxon>
        <taxon>Eurotatoria</taxon>
        <taxon>Bdelloidea</taxon>
        <taxon>Philodinida</taxon>
        <taxon>Philodinidae</taxon>
        <taxon>Didymodactylos</taxon>
    </lineage>
</organism>
<evidence type="ECO:0000313" key="5">
    <source>
        <dbReference type="EMBL" id="CAF4072082.1"/>
    </source>
</evidence>
<dbReference type="PANTHER" id="PTHR47272">
    <property type="entry name" value="DDE_TNP_1_7 DOMAIN-CONTAINING PROTEIN"/>
    <property type="match status" value="1"/>
</dbReference>
<dbReference type="Proteomes" id="UP000681722">
    <property type="component" value="Unassembled WGS sequence"/>
</dbReference>
<evidence type="ECO:0000313" key="4">
    <source>
        <dbReference type="EMBL" id="CAF3700207.1"/>
    </source>
</evidence>
<accession>A0A814AZE9</accession>
<dbReference type="AlphaFoldDB" id="A0A814AZE9"/>
<dbReference type="EMBL" id="CAJOBA010039099">
    <property type="protein sequence ID" value="CAF4072082.1"/>
    <property type="molecule type" value="Genomic_DNA"/>
</dbReference>
<keyword evidence="6" id="KW-1185">Reference proteome</keyword>
<dbReference type="OrthoDB" id="123207at2759"/>
<dbReference type="EMBL" id="CAJNOK010017541">
    <property type="protein sequence ID" value="CAF1265926.1"/>
    <property type="molecule type" value="Genomic_DNA"/>
</dbReference>
<dbReference type="Proteomes" id="UP000677228">
    <property type="component" value="Unassembled WGS sequence"/>
</dbReference>
<dbReference type="EMBL" id="CAJNOQ010001813">
    <property type="protein sequence ID" value="CAF0920889.1"/>
    <property type="molecule type" value="Genomic_DNA"/>
</dbReference>
<dbReference type="InterPro" id="IPR029526">
    <property type="entry name" value="PGBD"/>
</dbReference>
<feature type="domain" description="PiggyBac transposable element-derived protein" evidence="1">
    <location>
        <begin position="25"/>
        <end position="107"/>
    </location>
</feature>
<comment type="caution">
    <text evidence="2">The sequence shown here is derived from an EMBL/GenBank/DDBJ whole genome shotgun (WGS) entry which is preliminary data.</text>
</comment>